<dbReference type="GO" id="GO:0052837">
    <property type="term" value="P:thiazole biosynthetic process"/>
    <property type="evidence" value="ECO:0007669"/>
    <property type="project" value="TreeGrafter"/>
</dbReference>
<protein>
    <recommendedName>
        <fullName evidence="2">THUMP domain-containing protein</fullName>
    </recommendedName>
</protein>
<dbReference type="GO" id="GO:0005829">
    <property type="term" value="C:cytosol"/>
    <property type="evidence" value="ECO:0007669"/>
    <property type="project" value="TreeGrafter"/>
</dbReference>
<accession>A0A977KBP0</accession>
<dbReference type="InterPro" id="IPR004114">
    <property type="entry name" value="THUMP_dom"/>
</dbReference>
<name>A0A977KBP0_9CREN</name>
<keyword evidence="1" id="KW-0694">RNA-binding</keyword>
<keyword evidence="4" id="KW-1185">Reference proteome</keyword>
<dbReference type="Pfam" id="PF22025">
    <property type="entry name" value="ThiI_fer"/>
    <property type="match status" value="1"/>
</dbReference>
<dbReference type="Pfam" id="PF02926">
    <property type="entry name" value="THUMP"/>
    <property type="match status" value="1"/>
</dbReference>
<sequence>MEEARVRPSAVTLVAYSEIAVKGRKRSLMENLLKEQIRKKLFWWGVRSRVFMEQGRIVITGKAPENLRRVPGVHHLAYAWRLPKLPPEELAQAISFIIREADQFAVRVRRADKRYPMRSNELAALIGSKIEGEANLSSPKLVIYVEIRNDVYLYTSNDILEGVGGLPYGVEGRAYVLGEGEELLLMAALMARRGVEVVLSRYEEGVGNLVEALPKPLRISKERFCPIVSSSKTECPTIIPTRPCVPKKTLEKAKLLLNREVEWEICGEGR</sequence>
<dbReference type="EMBL" id="CP006868">
    <property type="protein sequence ID" value="UXD22734.1"/>
    <property type="molecule type" value="Genomic_DNA"/>
</dbReference>
<dbReference type="InterPro" id="IPR050102">
    <property type="entry name" value="tRNA_sulfurtransferase_ThiI"/>
</dbReference>
<evidence type="ECO:0000313" key="3">
    <source>
        <dbReference type="EMBL" id="UXD22734.1"/>
    </source>
</evidence>
<gene>
    <name evidence="3" type="ORF">IPA_07775</name>
</gene>
<dbReference type="InterPro" id="IPR054173">
    <property type="entry name" value="ThiI_fer"/>
</dbReference>
<proteinExistence type="predicted"/>
<evidence type="ECO:0000256" key="1">
    <source>
        <dbReference type="PROSITE-ProRule" id="PRU00529"/>
    </source>
</evidence>
<dbReference type="InterPro" id="IPR049962">
    <property type="entry name" value="THUMP_ThiI"/>
</dbReference>
<dbReference type="GO" id="GO:0002937">
    <property type="term" value="P:tRNA 4-thiouridine biosynthesis"/>
    <property type="evidence" value="ECO:0007669"/>
    <property type="project" value="TreeGrafter"/>
</dbReference>
<dbReference type="SUPFAM" id="SSF143437">
    <property type="entry name" value="THUMP domain-like"/>
    <property type="match status" value="1"/>
</dbReference>
<evidence type="ECO:0000313" key="4">
    <source>
        <dbReference type="Proteomes" id="UP001063698"/>
    </source>
</evidence>
<dbReference type="PROSITE" id="PS51165">
    <property type="entry name" value="THUMP"/>
    <property type="match status" value="1"/>
</dbReference>
<dbReference type="Gene3D" id="3.30.2130.30">
    <property type="match status" value="1"/>
</dbReference>
<dbReference type="AlphaFoldDB" id="A0A977KBP0"/>
<dbReference type="SMART" id="SM00981">
    <property type="entry name" value="THUMP"/>
    <property type="match status" value="1"/>
</dbReference>
<dbReference type="PANTHER" id="PTHR43209">
    <property type="entry name" value="TRNA SULFURTRANSFERASE"/>
    <property type="match status" value="1"/>
</dbReference>
<reference evidence="3" key="1">
    <citation type="submission" date="2013-11" db="EMBL/GenBank/DDBJ databases">
        <title>Comparative genomics of Ignicoccus.</title>
        <authorList>
            <person name="Podar M."/>
        </authorList>
    </citation>
    <scope>NUCLEOTIDE SEQUENCE</scope>
    <source>
        <strain evidence="3">DSM 13166</strain>
    </source>
</reference>
<dbReference type="GO" id="GO:0003723">
    <property type="term" value="F:RNA binding"/>
    <property type="evidence" value="ECO:0007669"/>
    <property type="project" value="UniProtKB-UniRule"/>
</dbReference>
<organism evidence="3 4">
    <name type="scientific">Ignicoccus pacificus DSM 13166</name>
    <dbReference type="NCBI Taxonomy" id="940294"/>
    <lineage>
        <taxon>Archaea</taxon>
        <taxon>Thermoproteota</taxon>
        <taxon>Thermoprotei</taxon>
        <taxon>Desulfurococcales</taxon>
        <taxon>Desulfurococcaceae</taxon>
        <taxon>Ignicoccus</taxon>
    </lineage>
</organism>
<evidence type="ECO:0000259" key="2">
    <source>
        <dbReference type="PROSITE" id="PS51165"/>
    </source>
</evidence>
<feature type="domain" description="THUMP" evidence="2">
    <location>
        <begin position="61"/>
        <end position="159"/>
    </location>
</feature>
<dbReference type="CDD" id="cd11716">
    <property type="entry name" value="THUMP_ThiI"/>
    <property type="match status" value="1"/>
</dbReference>
<dbReference type="Proteomes" id="UP001063698">
    <property type="component" value="Chromosome"/>
</dbReference>
<dbReference type="KEGG" id="ipc:IPA_07775"/>
<dbReference type="PANTHER" id="PTHR43209:SF1">
    <property type="entry name" value="TRNA SULFURTRANSFERASE"/>
    <property type="match status" value="1"/>
</dbReference>